<organism evidence="7 8">
    <name type="scientific">Caenorhabditis angaria</name>
    <dbReference type="NCBI Taxonomy" id="860376"/>
    <lineage>
        <taxon>Eukaryota</taxon>
        <taxon>Metazoa</taxon>
        <taxon>Ecdysozoa</taxon>
        <taxon>Nematoda</taxon>
        <taxon>Chromadorea</taxon>
        <taxon>Rhabditida</taxon>
        <taxon>Rhabditina</taxon>
        <taxon>Rhabditomorpha</taxon>
        <taxon>Rhabditoidea</taxon>
        <taxon>Rhabditidae</taxon>
        <taxon>Peloderinae</taxon>
        <taxon>Caenorhabditis</taxon>
    </lineage>
</organism>
<feature type="transmembrane region" description="Helical" evidence="6">
    <location>
        <begin position="20"/>
        <end position="36"/>
    </location>
</feature>
<evidence type="ECO:0000313" key="8">
    <source>
        <dbReference type="Proteomes" id="UP001152747"/>
    </source>
</evidence>
<evidence type="ECO:0000256" key="5">
    <source>
        <dbReference type="ARBA" id="ARBA00023136"/>
    </source>
</evidence>
<keyword evidence="5 6" id="KW-0472">Membrane</keyword>
<keyword evidence="8" id="KW-1185">Reference proteome</keyword>
<dbReference type="Proteomes" id="UP001152747">
    <property type="component" value="Unassembled WGS sequence"/>
</dbReference>
<evidence type="ECO:0000256" key="1">
    <source>
        <dbReference type="ARBA" id="ARBA00004370"/>
    </source>
</evidence>
<comment type="subcellular location">
    <subcellularLocation>
        <location evidence="1">Membrane</location>
    </subcellularLocation>
</comment>
<reference evidence="7" key="1">
    <citation type="submission" date="2022-11" db="EMBL/GenBank/DDBJ databases">
        <authorList>
            <person name="Kikuchi T."/>
        </authorList>
    </citation>
    <scope>NUCLEOTIDE SEQUENCE</scope>
    <source>
        <strain evidence="7">PS1010</strain>
    </source>
</reference>
<dbReference type="GO" id="GO:0016020">
    <property type="term" value="C:membrane"/>
    <property type="evidence" value="ECO:0007669"/>
    <property type="project" value="UniProtKB-SubCell"/>
</dbReference>
<keyword evidence="4 6" id="KW-1133">Transmembrane helix</keyword>
<accession>A0A9P1I480</accession>
<feature type="transmembrane region" description="Helical" evidence="6">
    <location>
        <begin position="42"/>
        <end position="68"/>
    </location>
</feature>
<name>A0A9P1I480_9PELO</name>
<keyword evidence="3 6" id="KW-0812">Transmembrane</keyword>
<gene>
    <name evidence="7" type="ORF">CAMP_LOCUS834</name>
</gene>
<dbReference type="AlphaFoldDB" id="A0A9P1I480"/>
<evidence type="ECO:0000256" key="3">
    <source>
        <dbReference type="ARBA" id="ARBA00022692"/>
    </source>
</evidence>
<dbReference type="EMBL" id="CANHGI010000001">
    <property type="protein sequence ID" value="CAI5438197.1"/>
    <property type="molecule type" value="Genomic_DNA"/>
</dbReference>
<dbReference type="Pfam" id="PF01679">
    <property type="entry name" value="Pmp3"/>
    <property type="match status" value="1"/>
</dbReference>
<evidence type="ECO:0000313" key="7">
    <source>
        <dbReference type="EMBL" id="CAI5438197.1"/>
    </source>
</evidence>
<protein>
    <submittedName>
        <fullName evidence="7">Uncharacterized protein</fullName>
    </submittedName>
</protein>
<sequence>MTVVTVDTKTGYVETENDRIVMAILLIALPPLAVLFKSRGCSGWVCLCILLYILFVFPAYGMAVWFCFIRDRKNEVRTDLSPPQAITSA</sequence>
<dbReference type="OrthoDB" id="2802411at2759"/>
<proteinExistence type="inferred from homology"/>
<comment type="caution">
    <text evidence="7">The sequence shown here is derived from an EMBL/GenBank/DDBJ whole genome shotgun (WGS) entry which is preliminary data.</text>
</comment>
<evidence type="ECO:0000256" key="6">
    <source>
        <dbReference type="SAM" id="Phobius"/>
    </source>
</evidence>
<dbReference type="InterPro" id="IPR000612">
    <property type="entry name" value="PMP3"/>
</dbReference>
<comment type="similarity">
    <text evidence="2">Belongs to the UPF0057 (PMP3) family.</text>
</comment>
<evidence type="ECO:0000256" key="4">
    <source>
        <dbReference type="ARBA" id="ARBA00022989"/>
    </source>
</evidence>
<evidence type="ECO:0000256" key="2">
    <source>
        <dbReference type="ARBA" id="ARBA00009530"/>
    </source>
</evidence>